<dbReference type="InterPro" id="IPR018060">
    <property type="entry name" value="HTH_AraC"/>
</dbReference>
<keyword evidence="2" id="KW-0238">DNA-binding</keyword>
<dbReference type="Gene3D" id="1.10.10.60">
    <property type="entry name" value="Homeodomain-like"/>
    <property type="match status" value="2"/>
</dbReference>
<dbReference type="EMBL" id="JAYGIM010000003">
    <property type="protein sequence ID" value="MEA5425736.1"/>
    <property type="molecule type" value="Genomic_DNA"/>
</dbReference>
<dbReference type="SUPFAM" id="SSF46689">
    <property type="entry name" value="Homeodomain-like"/>
    <property type="match status" value="2"/>
</dbReference>
<dbReference type="Proteomes" id="UP001302222">
    <property type="component" value="Unassembled WGS sequence"/>
</dbReference>
<dbReference type="PROSITE" id="PS01124">
    <property type="entry name" value="HTH_ARAC_FAMILY_2"/>
    <property type="match status" value="1"/>
</dbReference>
<dbReference type="SMART" id="SM00342">
    <property type="entry name" value="HTH_ARAC"/>
    <property type="match status" value="1"/>
</dbReference>
<evidence type="ECO:0000259" key="4">
    <source>
        <dbReference type="PROSITE" id="PS01124"/>
    </source>
</evidence>
<dbReference type="PANTHER" id="PTHR43280:SF2">
    <property type="entry name" value="HTH-TYPE TRANSCRIPTIONAL REGULATOR EXSA"/>
    <property type="match status" value="1"/>
</dbReference>
<evidence type="ECO:0000313" key="5">
    <source>
        <dbReference type="EMBL" id="MEA5425736.1"/>
    </source>
</evidence>
<keyword evidence="3" id="KW-0804">Transcription</keyword>
<dbReference type="Pfam" id="PF12833">
    <property type="entry name" value="HTH_18"/>
    <property type="match status" value="1"/>
</dbReference>
<organism evidence="5 6">
    <name type="scientific">Arcicella lustrica</name>
    <dbReference type="NCBI Taxonomy" id="2984196"/>
    <lineage>
        <taxon>Bacteria</taxon>
        <taxon>Pseudomonadati</taxon>
        <taxon>Bacteroidota</taxon>
        <taxon>Cytophagia</taxon>
        <taxon>Cytophagales</taxon>
        <taxon>Flectobacillaceae</taxon>
        <taxon>Arcicella</taxon>
    </lineage>
</organism>
<dbReference type="SUPFAM" id="SSF51182">
    <property type="entry name" value="RmlC-like cupins"/>
    <property type="match status" value="1"/>
</dbReference>
<protein>
    <submittedName>
        <fullName evidence="5">AraC family transcriptional regulator</fullName>
    </submittedName>
</protein>
<dbReference type="PROSITE" id="PS00041">
    <property type="entry name" value="HTH_ARAC_FAMILY_1"/>
    <property type="match status" value="1"/>
</dbReference>
<dbReference type="InterPro" id="IPR009057">
    <property type="entry name" value="Homeodomain-like_sf"/>
</dbReference>
<feature type="domain" description="HTH araC/xylS-type" evidence="4">
    <location>
        <begin position="188"/>
        <end position="287"/>
    </location>
</feature>
<keyword evidence="6" id="KW-1185">Reference proteome</keyword>
<dbReference type="Gene3D" id="2.60.120.10">
    <property type="entry name" value="Jelly Rolls"/>
    <property type="match status" value="1"/>
</dbReference>
<evidence type="ECO:0000256" key="2">
    <source>
        <dbReference type="ARBA" id="ARBA00023125"/>
    </source>
</evidence>
<reference evidence="5 6" key="1">
    <citation type="submission" date="2023-12" db="EMBL/GenBank/DDBJ databases">
        <title>Novel species of the genus Arcicella isolated from rivers.</title>
        <authorList>
            <person name="Lu H."/>
        </authorList>
    </citation>
    <scope>NUCLEOTIDE SEQUENCE [LARGE SCALE GENOMIC DNA]</scope>
    <source>
        <strain evidence="5 6">DC25W</strain>
    </source>
</reference>
<dbReference type="RefSeq" id="WP_323256249.1">
    <property type="nucleotide sequence ID" value="NZ_JAYGIM010000003.1"/>
</dbReference>
<dbReference type="InterPro" id="IPR018062">
    <property type="entry name" value="HTH_AraC-typ_CS"/>
</dbReference>
<accession>A0ABU5SEP8</accession>
<evidence type="ECO:0000256" key="3">
    <source>
        <dbReference type="ARBA" id="ARBA00023163"/>
    </source>
</evidence>
<proteinExistence type="predicted"/>
<comment type="caution">
    <text evidence="5">The sequence shown here is derived from an EMBL/GenBank/DDBJ whole genome shotgun (WGS) entry which is preliminary data.</text>
</comment>
<evidence type="ECO:0000313" key="6">
    <source>
        <dbReference type="Proteomes" id="UP001302222"/>
    </source>
</evidence>
<dbReference type="InterPro" id="IPR014710">
    <property type="entry name" value="RmlC-like_jellyroll"/>
</dbReference>
<dbReference type="PANTHER" id="PTHR43280">
    <property type="entry name" value="ARAC-FAMILY TRANSCRIPTIONAL REGULATOR"/>
    <property type="match status" value="1"/>
</dbReference>
<dbReference type="InterPro" id="IPR011051">
    <property type="entry name" value="RmlC_Cupin_sf"/>
</dbReference>
<sequence>MTDKVKFEQIDADFQASYRYVCSKKNYKEEISLHFHPEIEILYVKKGSGYRMVGDFVESFNEGEVIFAPPNLPHCWMFDPQTCNPDGSREVLFVQFHPSFLSNGLAFFSEWVSLVNRLRSIQHGVRIVGETAEKIIIILKKMQHEGSITRLTSLMKLISLLSKQEDFLIIGPANKVSNGISKNMKRMQIIVKYIMENYNEKISLEKIAAIASMSPAAFCSFFKKETGKTFTTYINEYRLGMVCSILDTFPDTKINEAAWKCGFADINYFNRYFKKAKGVSPQIWMRSSIR</sequence>
<keyword evidence="1" id="KW-0805">Transcription regulation</keyword>
<evidence type="ECO:0000256" key="1">
    <source>
        <dbReference type="ARBA" id="ARBA00023015"/>
    </source>
</evidence>
<gene>
    <name evidence="5" type="ORF">VB798_04080</name>
</gene>
<name>A0ABU5SEP8_9BACT</name>